<proteinExistence type="predicted"/>
<accession>A0AAC9BMI2</accession>
<sequence>MLAAADSDCLINDAKRGQATSLVQAARYGCRYCRLQIGGVAYRKTQMPVNKAHGLHARIFTAPSDVSTSAGH</sequence>
<reference evidence="1 2" key="1">
    <citation type="submission" date="2015-09" db="EMBL/GenBank/DDBJ databases">
        <authorList>
            <person name="Xu Y."/>
            <person name="Nagy A."/>
            <person name="Liu N.T."/>
            <person name="Nou X."/>
        </authorList>
    </citation>
    <scope>NUCLEOTIDE SEQUENCE [LARGE SCALE GENOMIC DNA]</scope>
    <source>
        <strain evidence="1 2">FC1138</strain>
    </source>
</reference>
<organism evidence="1 2">
    <name type="scientific">Ralstonia insidiosa</name>
    <dbReference type="NCBI Taxonomy" id="190721"/>
    <lineage>
        <taxon>Bacteria</taxon>
        <taxon>Pseudomonadati</taxon>
        <taxon>Pseudomonadota</taxon>
        <taxon>Betaproteobacteria</taxon>
        <taxon>Burkholderiales</taxon>
        <taxon>Burkholderiaceae</taxon>
        <taxon>Ralstonia</taxon>
    </lineage>
</organism>
<protein>
    <submittedName>
        <fullName evidence="1">Uncharacterized protein</fullName>
    </submittedName>
</protein>
<gene>
    <name evidence="1" type="ORF">ACS15_5075</name>
</gene>
<name>A0AAC9BMI2_9RALS</name>
<evidence type="ECO:0000313" key="2">
    <source>
        <dbReference type="Proteomes" id="UP000077927"/>
    </source>
</evidence>
<dbReference type="Proteomes" id="UP000077927">
    <property type="component" value="Chromosome 2"/>
</dbReference>
<dbReference type="KEGG" id="rin:ACS15_5075"/>
<dbReference type="AlphaFoldDB" id="A0AAC9BMI2"/>
<dbReference type="EMBL" id="CP012606">
    <property type="protein sequence ID" value="ANH76806.1"/>
    <property type="molecule type" value="Genomic_DNA"/>
</dbReference>
<evidence type="ECO:0000313" key="1">
    <source>
        <dbReference type="EMBL" id="ANH76806.1"/>
    </source>
</evidence>